<evidence type="ECO:0000313" key="3">
    <source>
        <dbReference type="Proteomes" id="UP001165121"/>
    </source>
</evidence>
<dbReference type="EMBL" id="BSXT01000333">
    <property type="protein sequence ID" value="GMF24542.1"/>
    <property type="molecule type" value="Genomic_DNA"/>
</dbReference>
<feature type="region of interest" description="Disordered" evidence="1">
    <location>
        <begin position="114"/>
        <end position="133"/>
    </location>
</feature>
<feature type="region of interest" description="Disordered" evidence="1">
    <location>
        <begin position="1"/>
        <end position="21"/>
    </location>
</feature>
<organism evidence="2 3">
    <name type="scientific">Phytophthora fragariaefolia</name>
    <dbReference type="NCBI Taxonomy" id="1490495"/>
    <lineage>
        <taxon>Eukaryota</taxon>
        <taxon>Sar</taxon>
        <taxon>Stramenopiles</taxon>
        <taxon>Oomycota</taxon>
        <taxon>Peronosporomycetes</taxon>
        <taxon>Peronosporales</taxon>
        <taxon>Peronosporaceae</taxon>
        <taxon>Phytophthora</taxon>
    </lineage>
</organism>
<evidence type="ECO:0000313" key="2">
    <source>
        <dbReference type="EMBL" id="GMF24542.1"/>
    </source>
</evidence>
<feature type="compositionally biased region" description="Low complexity" evidence="1">
    <location>
        <begin position="119"/>
        <end position="130"/>
    </location>
</feature>
<comment type="caution">
    <text evidence="2">The sequence shown here is derived from an EMBL/GenBank/DDBJ whole genome shotgun (WGS) entry which is preliminary data.</text>
</comment>
<dbReference type="OrthoDB" id="166952at2759"/>
<protein>
    <submittedName>
        <fullName evidence="2">Unnamed protein product</fullName>
    </submittedName>
</protein>
<sequence>MEQRGACLMSEAFTESEAETDDEQLQTVVTMEDLQAPPPPLAEPQRSALQTTLGVASTAANLMLLPYVVAGKAAVQATSLAVSAPIHLTSHVRASIAQSWGGEQERQDADLFGEHSRDSTSSTSDLSSGSEQAVELLPVEDEERAAHAAGATATDAAQPESGVVSQLLFLPVRLVHSGVSTAVAIPTRVATYSGRKISGAVATSHALATSAVVASTGVVARTGMHVARGITHGAVSTASFTASTISGAVGASVRTVSYVIPPSVSNVVWQGMDVTGNASVSVLSHAIAVPSYRMLKALLPAVGQCFSEEDAVNETRAAVKMLVKLLGPQHAFYLLKWIYETVNSEEAYDAFLLCRDVLHESMDRENYRQAGESMGAATGITKVAHAMREAYSALPSFDELQDAVALVADVSDEVIDGVSHVVAGKKDMEGDVNRLEEKEASPRFELIEDGEEVSSHGCVQLADETFEREGNSSSSEEELNPIIESGISLLTRVCDSEEATSLFNTLGDFLDVLVE</sequence>
<accession>A0A9W6U2A2</accession>
<reference evidence="2" key="1">
    <citation type="submission" date="2023-04" db="EMBL/GenBank/DDBJ databases">
        <title>Phytophthora fragariaefolia NBRC 109709.</title>
        <authorList>
            <person name="Ichikawa N."/>
            <person name="Sato H."/>
            <person name="Tonouchi N."/>
        </authorList>
    </citation>
    <scope>NUCLEOTIDE SEQUENCE</scope>
    <source>
        <strain evidence="2">NBRC 109709</strain>
    </source>
</reference>
<name>A0A9W6U2A2_9STRA</name>
<dbReference type="AlphaFoldDB" id="A0A9W6U2A2"/>
<evidence type="ECO:0000256" key="1">
    <source>
        <dbReference type="SAM" id="MobiDB-lite"/>
    </source>
</evidence>
<gene>
    <name evidence="2" type="ORF">Pfra01_000413300</name>
</gene>
<keyword evidence="3" id="KW-1185">Reference proteome</keyword>
<proteinExistence type="predicted"/>
<dbReference type="Proteomes" id="UP001165121">
    <property type="component" value="Unassembled WGS sequence"/>
</dbReference>